<organism evidence="2 3">
    <name type="scientific">Streptomyces hainanensis</name>
    <dbReference type="NCBI Taxonomy" id="402648"/>
    <lineage>
        <taxon>Bacteria</taxon>
        <taxon>Bacillati</taxon>
        <taxon>Actinomycetota</taxon>
        <taxon>Actinomycetes</taxon>
        <taxon>Kitasatosporales</taxon>
        <taxon>Streptomycetaceae</taxon>
        <taxon>Streptomyces</taxon>
    </lineage>
</organism>
<evidence type="ECO:0000313" key="2">
    <source>
        <dbReference type="EMBL" id="TDC65406.1"/>
    </source>
</evidence>
<evidence type="ECO:0000256" key="1">
    <source>
        <dbReference type="SAM" id="MobiDB-lite"/>
    </source>
</evidence>
<reference evidence="2 3" key="1">
    <citation type="submission" date="2019-03" db="EMBL/GenBank/DDBJ databases">
        <title>Draft genome sequences of novel Actinobacteria.</title>
        <authorList>
            <person name="Sahin N."/>
            <person name="Ay H."/>
            <person name="Saygin H."/>
        </authorList>
    </citation>
    <scope>NUCLEOTIDE SEQUENCE [LARGE SCALE GENOMIC DNA]</scope>
    <source>
        <strain evidence="2 3">DSM 41900</strain>
    </source>
</reference>
<name>A0A4R4SQT5_9ACTN</name>
<protein>
    <submittedName>
        <fullName evidence="2">Uncharacterized protein</fullName>
    </submittedName>
</protein>
<feature type="compositionally biased region" description="Basic and acidic residues" evidence="1">
    <location>
        <begin position="25"/>
        <end position="48"/>
    </location>
</feature>
<feature type="region of interest" description="Disordered" evidence="1">
    <location>
        <begin position="25"/>
        <end position="68"/>
    </location>
</feature>
<sequence length="68" mass="7699">MYHELHAVQRRIDALHQEAARERMANEARRAAAARRAESGANEPEGRVNQRRSVGSRLLGPRGRRARA</sequence>
<gene>
    <name evidence="2" type="ORF">E1283_30670</name>
</gene>
<feature type="compositionally biased region" description="Low complexity" evidence="1">
    <location>
        <begin position="51"/>
        <end position="61"/>
    </location>
</feature>
<proteinExistence type="predicted"/>
<accession>A0A4R4SQT5</accession>
<dbReference type="EMBL" id="SMKI01000485">
    <property type="protein sequence ID" value="TDC65406.1"/>
    <property type="molecule type" value="Genomic_DNA"/>
</dbReference>
<evidence type="ECO:0000313" key="3">
    <source>
        <dbReference type="Proteomes" id="UP000295345"/>
    </source>
</evidence>
<keyword evidence="3" id="KW-1185">Reference proteome</keyword>
<dbReference type="Proteomes" id="UP000295345">
    <property type="component" value="Unassembled WGS sequence"/>
</dbReference>
<comment type="caution">
    <text evidence="2">The sequence shown here is derived from an EMBL/GenBank/DDBJ whole genome shotgun (WGS) entry which is preliminary data.</text>
</comment>
<dbReference type="RefSeq" id="WP_132821444.1">
    <property type="nucleotide sequence ID" value="NZ_SMKI01000485.1"/>
</dbReference>
<dbReference type="AlphaFoldDB" id="A0A4R4SQT5"/>